<keyword evidence="2" id="KW-1133">Transmembrane helix</keyword>
<keyword evidence="2" id="KW-0812">Transmembrane</keyword>
<evidence type="ECO:0000313" key="4">
    <source>
        <dbReference type="Proteomes" id="UP000465609"/>
    </source>
</evidence>
<accession>A0ABM7IAI9</accession>
<keyword evidence="4" id="KW-1185">Reference proteome</keyword>
<feature type="region of interest" description="Disordered" evidence="1">
    <location>
        <begin position="47"/>
        <end position="182"/>
    </location>
</feature>
<feature type="transmembrane region" description="Helical" evidence="2">
    <location>
        <begin position="12"/>
        <end position="32"/>
    </location>
</feature>
<gene>
    <name evidence="3" type="ORF">MAUB_14920</name>
</gene>
<feature type="compositionally biased region" description="Pro residues" evidence="1">
    <location>
        <begin position="70"/>
        <end position="83"/>
    </location>
</feature>
<name>A0ABM7IAI9_9MYCO</name>
<reference evidence="3 4" key="1">
    <citation type="journal article" date="2019" name="Emerg. Microbes Infect.">
        <title>Comprehensive subspecies identification of 175 nontuberculous mycobacteria species based on 7547 genomic profiles.</title>
        <authorList>
            <person name="Matsumoto Y."/>
            <person name="Kinjo T."/>
            <person name="Motooka D."/>
            <person name="Nabeya D."/>
            <person name="Jung N."/>
            <person name="Uechi K."/>
            <person name="Horii T."/>
            <person name="Iida T."/>
            <person name="Fujita J."/>
            <person name="Nakamura S."/>
        </authorList>
    </citation>
    <scope>NUCLEOTIDE SEQUENCE [LARGE SCALE GENOMIC DNA]</scope>
    <source>
        <strain evidence="3 4">JCM 15296</strain>
    </source>
</reference>
<evidence type="ECO:0000256" key="1">
    <source>
        <dbReference type="SAM" id="MobiDB-lite"/>
    </source>
</evidence>
<organism evidence="3 4">
    <name type="scientific">Mycolicibacterium aubagnense</name>
    <dbReference type="NCBI Taxonomy" id="319707"/>
    <lineage>
        <taxon>Bacteria</taxon>
        <taxon>Bacillati</taxon>
        <taxon>Actinomycetota</taxon>
        <taxon>Actinomycetes</taxon>
        <taxon>Mycobacteriales</taxon>
        <taxon>Mycobacteriaceae</taxon>
        <taxon>Mycolicibacterium</taxon>
    </lineage>
</organism>
<dbReference type="Proteomes" id="UP000465609">
    <property type="component" value="Chromosome"/>
</dbReference>
<evidence type="ECO:0000256" key="2">
    <source>
        <dbReference type="SAM" id="Phobius"/>
    </source>
</evidence>
<protein>
    <submittedName>
        <fullName evidence="3">Uncharacterized protein</fullName>
    </submittedName>
</protein>
<keyword evidence="2" id="KW-0472">Membrane</keyword>
<proteinExistence type="predicted"/>
<feature type="compositionally biased region" description="Gly residues" evidence="1">
    <location>
        <begin position="56"/>
        <end position="69"/>
    </location>
</feature>
<sequence length="346" mass="36936">MTPMKRPRVRACGYRHVLAIVSIVALLLAALITTTRDEHGSTIAALPGATAQPSVPGGGSGGSGGNGGGPPFPLQPPAMPDAPAPFNGGSYPAPYQGNGIDINNPAEQPAQAAQQQPNSQQSNPQQLQPANGQQPPDYDAPLQQQPQPNHQALQSVSPQTPQAQPTQHQPREQPQQNQRSERIQKASCFESGDLNPFDSCDDANKKTDLYQKMTSCLGDRPDDVVSAANAVGYGGEIERWTLTDTRTLEKTQIAYKVLCTQASFIHLAEDHDPRNDPTNWFVCVSAVLNANIEEAASNVALGSFQYDYGRGTAVVVFDPVTKVIVTTYTKGPRNDWGGCARGALTT</sequence>
<feature type="compositionally biased region" description="Low complexity" evidence="1">
    <location>
        <begin position="140"/>
        <end position="178"/>
    </location>
</feature>
<dbReference type="EMBL" id="AP022577">
    <property type="protein sequence ID" value="BBX83619.1"/>
    <property type="molecule type" value="Genomic_DNA"/>
</dbReference>
<feature type="compositionally biased region" description="Low complexity" evidence="1">
    <location>
        <begin position="103"/>
        <end position="131"/>
    </location>
</feature>
<evidence type="ECO:0000313" key="3">
    <source>
        <dbReference type="EMBL" id="BBX83619.1"/>
    </source>
</evidence>